<evidence type="ECO:0000313" key="1">
    <source>
        <dbReference type="EMBL" id="WDF67858.1"/>
    </source>
</evidence>
<name>A0ABY7WHJ9_9SPHI</name>
<protein>
    <submittedName>
        <fullName evidence="1">DUF4286 family protein</fullName>
    </submittedName>
</protein>
<proteinExistence type="predicted"/>
<dbReference type="Pfam" id="PF14114">
    <property type="entry name" value="DUF4286"/>
    <property type="match status" value="1"/>
</dbReference>
<evidence type="ECO:0000313" key="2">
    <source>
        <dbReference type="Proteomes" id="UP001221558"/>
    </source>
</evidence>
<reference evidence="1 2" key="1">
    <citation type="submission" date="2023-02" db="EMBL/GenBank/DDBJ databases">
        <title>Genome sequence of Sphingobacterium sp. KACC 22765.</title>
        <authorList>
            <person name="Kim S."/>
            <person name="Heo J."/>
            <person name="Kwon S.-W."/>
        </authorList>
    </citation>
    <scope>NUCLEOTIDE SEQUENCE [LARGE SCALE GENOMIC DNA]</scope>
    <source>
        <strain evidence="1 2">KACC 22765</strain>
    </source>
</reference>
<sequence>MILYNVSLIIEDSSHDDLLTWLKAKLQKTNHQVSFLKMLDSPHEGSTYCIQLNAENPEMLEAFQTELLADLQQHIALQHRDKAFIFDSKMEYLTF</sequence>
<dbReference type="RefSeq" id="WP_274266589.1">
    <property type="nucleotide sequence ID" value="NZ_CP117880.1"/>
</dbReference>
<gene>
    <name evidence="1" type="ORF">PQ465_16340</name>
</gene>
<organism evidence="1 2">
    <name type="scientific">Sphingobacterium oryzagri</name>
    <dbReference type="NCBI Taxonomy" id="3025669"/>
    <lineage>
        <taxon>Bacteria</taxon>
        <taxon>Pseudomonadati</taxon>
        <taxon>Bacteroidota</taxon>
        <taxon>Sphingobacteriia</taxon>
        <taxon>Sphingobacteriales</taxon>
        <taxon>Sphingobacteriaceae</taxon>
        <taxon>Sphingobacterium</taxon>
    </lineage>
</organism>
<keyword evidence="2" id="KW-1185">Reference proteome</keyword>
<dbReference type="Proteomes" id="UP001221558">
    <property type="component" value="Chromosome"/>
</dbReference>
<dbReference type="EMBL" id="CP117880">
    <property type="protein sequence ID" value="WDF67858.1"/>
    <property type="molecule type" value="Genomic_DNA"/>
</dbReference>
<accession>A0ABY7WHJ9</accession>
<dbReference type="InterPro" id="IPR025563">
    <property type="entry name" value="DUF4286"/>
</dbReference>